<protein>
    <submittedName>
        <fullName evidence="2">Uncharacterized protein</fullName>
    </submittedName>
</protein>
<keyword evidence="3" id="KW-1185">Reference proteome</keyword>
<proteinExistence type="predicted"/>
<sequence>MAADAKLLMDFQFVGHFLLSCHRLSCTTDSRDISTHSDSNSLKQGIQDENRESQP</sequence>
<accession>A0AAV5JXW4</accession>
<dbReference type="Proteomes" id="UP001054252">
    <property type="component" value="Unassembled WGS sequence"/>
</dbReference>
<feature type="region of interest" description="Disordered" evidence="1">
    <location>
        <begin position="30"/>
        <end position="55"/>
    </location>
</feature>
<feature type="compositionally biased region" description="Basic and acidic residues" evidence="1">
    <location>
        <begin position="46"/>
        <end position="55"/>
    </location>
</feature>
<name>A0AAV5JXW4_9ROSI</name>
<evidence type="ECO:0000313" key="3">
    <source>
        <dbReference type="Proteomes" id="UP001054252"/>
    </source>
</evidence>
<dbReference type="EMBL" id="BPVZ01000051">
    <property type="protein sequence ID" value="GKV18597.1"/>
    <property type="molecule type" value="Genomic_DNA"/>
</dbReference>
<gene>
    <name evidence="2" type="ORF">SLEP1_g28956</name>
</gene>
<organism evidence="2 3">
    <name type="scientific">Rubroshorea leprosula</name>
    <dbReference type="NCBI Taxonomy" id="152421"/>
    <lineage>
        <taxon>Eukaryota</taxon>
        <taxon>Viridiplantae</taxon>
        <taxon>Streptophyta</taxon>
        <taxon>Embryophyta</taxon>
        <taxon>Tracheophyta</taxon>
        <taxon>Spermatophyta</taxon>
        <taxon>Magnoliopsida</taxon>
        <taxon>eudicotyledons</taxon>
        <taxon>Gunneridae</taxon>
        <taxon>Pentapetalae</taxon>
        <taxon>rosids</taxon>
        <taxon>malvids</taxon>
        <taxon>Malvales</taxon>
        <taxon>Dipterocarpaceae</taxon>
        <taxon>Rubroshorea</taxon>
    </lineage>
</organism>
<reference evidence="2 3" key="1">
    <citation type="journal article" date="2021" name="Commun. Biol.">
        <title>The genome of Shorea leprosula (Dipterocarpaceae) highlights the ecological relevance of drought in aseasonal tropical rainforests.</title>
        <authorList>
            <person name="Ng K.K.S."/>
            <person name="Kobayashi M.J."/>
            <person name="Fawcett J.A."/>
            <person name="Hatakeyama M."/>
            <person name="Paape T."/>
            <person name="Ng C.H."/>
            <person name="Ang C.C."/>
            <person name="Tnah L.H."/>
            <person name="Lee C.T."/>
            <person name="Nishiyama T."/>
            <person name="Sese J."/>
            <person name="O'Brien M.J."/>
            <person name="Copetti D."/>
            <person name="Mohd Noor M.I."/>
            <person name="Ong R.C."/>
            <person name="Putra M."/>
            <person name="Sireger I.Z."/>
            <person name="Indrioko S."/>
            <person name="Kosugi Y."/>
            <person name="Izuno A."/>
            <person name="Isagi Y."/>
            <person name="Lee S.L."/>
            <person name="Shimizu K.K."/>
        </authorList>
    </citation>
    <scope>NUCLEOTIDE SEQUENCE [LARGE SCALE GENOMIC DNA]</scope>
    <source>
        <strain evidence="2">214</strain>
    </source>
</reference>
<comment type="caution">
    <text evidence="2">The sequence shown here is derived from an EMBL/GenBank/DDBJ whole genome shotgun (WGS) entry which is preliminary data.</text>
</comment>
<dbReference type="AlphaFoldDB" id="A0AAV5JXW4"/>
<evidence type="ECO:0000313" key="2">
    <source>
        <dbReference type="EMBL" id="GKV18597.1"/>
    </source>
</evidence>
<evidence type="ECO:0000256" key="1">
    <source>
        <dbReference type="SAM" id="MobiDB-lite"/>
    </source>
</evidence>
<dbReference type="PROSITE" id="PS51257">
    <property type="entry name" value="PROKAR_LIPOPROTEIN"/>
    <property type="match status" value="1"/>
</dbReference>